<gene>
    <name evidence="1" type="ORF">Vadar_027514</name>
</gene>
<sequence length="1009" mass="113145">MSIVEPIVSKTSEVAYTIAFRHIGYLFQYNENIHNLEVEIDGLEDILRRINEMVMRAQRNAEVIQPDVEKWQKDANGMQDEVVAFLVNKVRSNSWCVNCWCPNPMWRYRLGKESKLKTSRVISLKEQGTKFLTVLPLSCSAPPPEHPFTNHGNKEGCCKVLITSRKQLLHMMTPKLADQRALSASIRAPVASTKEFYIPILEKEEALSLFMKTAVISVNSNEQTLSVVKEVCDECGGLPIAILAVATALKGKEWYAWQDALTLLKKSNFDQIVDIDPHLFSSLKLSYDYLEPKDARSCFLLCSLFPEDAEISVEDLVIYTFGMRLLDRIATFENVRNRVLTLVKGLKASCLLLQGRDDNTVKMHDVIRDVAILIAKSKKGYLVEHDLKKWPEGGTFEGHSVISLKSEYFSEIPSELGSQELHTLVLRSNDSSLPDSFFKGMETNLEVLDLSGMAIESLPFSLSKLVKLRMLLLPDEVSDVSLLGELKSLEILRVNGIEKLPPEIRQLTCLKFLELGEDYNLGVISPNVISNLKRLEELYIPDYFNGWEDEATDTEGTNAIDTEGRNASLVELNSLTYLTALKVHIPRGESSPNNLCFEKLVRFRISIGAPFGPDNEEKIPPTKALKLHDVPLEDKFKVLLVKSEVVYVTKVKGLENVLHERDGSGFFNLKYLEVERCDGDENLLGRPEPSLQTSGQAMSRSFCNLTKLCVANCSFKYLFSLSVARRLEQLQVLNVETCSCMEAIVGNERQGDDEEIIFPRLREMTLMDLPNLISFCPSKRPNSITEASNSDPAQPLFREKDVVPNIQEIKINGCPNPESIFSASTARKLTRLQRLVIESGSSDSKLKAIVETSEERDGANDDELFVFPELFSMYLIGMANPQSFCSSCGDEESFFNQKVVFPCLGYLGFRGLGNVKGIWNRTPPADSFQNLTTLILGGCHDLLGSDSGEGIVSRHEPTTEEVDTNVVLPRLKVLFLLDLPRLKSFCSGNKLPSSVDPVIQDCPLLETLF</sequence>
<dbReference type="EMBL" id="CM037154">
    <property type="protein sequence ID" value="KAH7861538.1"/>
    <property type="molecule type" value="Genomic_DNA"/>
</dbReference>
<dbReference type="Proteomes" id="UP000828048">
    <property type="component" value="Chromosome 4"/>
</dbReference>
<accession>A0ACB7Z743</accession>
<evidence type="ECO:0000313" key="2">
    <source>
        <dbReference type="Proteomes" id="UP000828048"/>
    </source>
</evidence>
<name>A0ACB7Z743_9ERIC</name>
<protein>
    <submittedName>
        <fullName evidence="1">Uncharacterized protein</fullName>
    </submittedName>
</protein>
<organism evidence="1 2">
    <name type="scientific">Vaccinium darrowii</name>
    <dbReference type="NCBI Taxonomy" id="229202"/>
    <lineage>
        <taxon>Eukaryota</taxon>
        <taxon>Viridiplantae</taxon>
        <taxon>Streptophyta</taxon>
        <taxon>Embryophyta</taxon>
        <taxon>Tracheophyta</taxon>
        <taxon>Spermatophyta</taxon>
        <taxon>Magnoliopsida</taxon>
        <taxon>eudicotyledons</taxon>
        <taxon>Gunneridae</taxon>
        <taxon>Pentapetalae</taxon>
        <taxon>asterids</taxon>
        <taxon>Ericales</taxon>
        <taxon>Ericaceae</taxon>
        <taxon>Vaccinioideae</taxon>
        <taxon>Vaccinieae</taxon>
        <taxon>Vaccinium</taxon>
    </lineage>
</organism>
<evidence type="ECO:0000313" key="1">
    <source>
        <dbReference type="EMBL" id="KAH7861538.1"/>
    </source>
</evidence>
<proteinExistence type="predicted"/>
<comment type="caution">
    <text evidence="1">The sequence shown here is derived from an EMBL/GenBank/DDBJ whole genome shotgun (WGS) entry which is preliminary data.</text>
</comment>
<reference evidence="1 2" key="1">
    <citation type="journal article" date="2021" name="Hortic Res">
        <title>High-quality reference genome and annotation aids understanding of berry development for evergreen blueberry (Vaccinium darrowii).</title>
        <authorList>
            <person name="Yu J."/>
            <person name="Hulse-Kemp A.M."/>
            <person name="Babiker E."/>
            <person name="Staton M."/>
        </authorList>
    </citation>
    <scope>NUCLEOTIDE SEQUENCE [LARGE SCALE GENOMIC DNA]</scope>
    <source>
        <strain evidence="2">cv. NJ 8807/NJ 8810</strain>
        <tissue evidence="1">Young leaf</tissue>
    </source>
</reference>
<keyword evidence="2" id="KW-1185">Reference proteome</keyword>